<accession>A0A9X0AP49</accession>
<evidence type="ECO:0000256" key="5">
    <source>
        <dbReference type="ARBA" id="ARBA00023004"/>
    </source>
</evidence>
<dbReference type="Gene3D" id="1.10.630.10">
    <property type="entry name" value="Cytochrome P450"/>
    <property type="match status" value="1"/>
</dbReference>
<evidence type="ECO:0000256" key="3">
    <source>
        <dbReference type="ARBA" id="ARBA00022723"/>
    </source>
</evidence>
<dbReference type="GO" id="GO:0020037">
    <property type="term" value="F:heme binding"/>
    <property type="evidence" value="ECO:0007669"/>
    <property type="project" value="InterPro"/>
</dbReference>
<keyword evidence="8" id="KW-1185">Reference proteome</keyword>
<keyword evidence="3" id="KW-0479">Metal-binding</keyword>
<evidence type="ECO:0000256" key="1">
    <source>
        <dbReference type="ARBA" id="ARBA00001971"/>
    </source>
</evidence>
<dbReference type="PANTHER" id="PTHR24287:SF17">
    <property type="entry name" value="P450, PUTATIVE (EUROFUNG)-RELATED"/>
    <property type="match status" value="1"/>
</dbReference>
<evidence type="ECO:0000313" key="7">
    <source>
        <dbReference type="EMBL" id="KAJ8066351.1"/>
    </source>
</evidence>
<proteinExistence type="inferred from homology"/>
<dbReference type="SUPFAM" id="SSF48264">
    <property type="entry name" value="Cytochrome P450"/>
    <property type="match status" value="1"/>
</dbReference>
<dbReference type="GO" id="GO:0004497">
    <property type="term" value="F:monooxygenase activity"/>
    <property type="evidence" value="ECO:0007669"/>
    <property type="project" value="UniProtKB-KW"/>
</dbReference>
<dbReference type="EMBL" id="JAPEIS010000005">
    <property type="protein sequence ID" value="KAJ8066351.1"/>
    <property type="molecule type" value="Genomic_DNA"/>
</dbReference>
<sequence>MFDITLIILTGALSVLLYVIVTSRAKSSNHQHGYEHPITYRHIDPFFGLDLKLQEIRESLRNQGLPFLSNLHKKYGKTILVNNLGTSDIRTIDSEDLQTAWSTNNSDWGYEPFRLPVMGPFCGRGFMTTDNESWQKARVLLRPTFSKANISDLKPFIISTNEFFKGIPEDGNTAVDLQPPLASLFVGASMKFILGITPKPSTNEGPNEVAAFLKAF</sequence>
<protein>
    <recommendedName>
        <fullName evidence="9">Cytochrome P450</fullName>
    </recommendedName>
</protein>
<dbReference type="GO" id="GO:0016705">
    <property type="term" value="F:oxidoreductase activity, acting on paired donors, with incorporation or reduction of molecular oxygen"/>
    <property type="evidence" value="ECO:0007669"/>
    <property type="project" value="InterPro"/>
</dbReference>
<dbReference type="GO" id="GO:0005506">
    <property type="term" value="F:iron ion binding"/>
    <property type="evidence" value="ECO:0007669"/>
    <property type="project" value="InterPro"/>
</dbReference>
<dbReference type="Proteomes" id="UP001152300">
    <property type="component" value="Unassembled WGS sequence"/>
</dbReference>
<dbReference type="InterPro" id="IPR047146">
    <property type="entry name" value="Cyt_P450_E_CYP52_fungi"/>
</dbReference>
<dbReference type="PANTHER" id="PTHR24287">
    <property type="entry name" value="P450, PUTATIVE (EUROFUNG)-RELATED"/>
    <property type="match status" value="1"/>
</dbReference>
<keyword evidence="6" id="KW-0503">Monooxygenase</keyword>
<dbReference type="AlphaFoldDB" id="A0A9X0AP49"/>
<keyword evidence="5" id="KW-0408">Iron</keyword>
<keyword evidence="4" id="KW-0560">Oxidoreductase</keyword>
<comment type="caution">
    <text evidence="7">The sequence shown here is derived from an EMBL/GenBank/DDBJ whole genome shotgun (WGS) entry which is preliminary data.</text>
</comment>
<evidence type="ECO:0000256" key="2">
    <source>
        <dbReference type="ARBA" id="ARBA00010617"/>
    </source>
</evidence>
<gene>
    <name evidence="7" type="ORF">OCU04_005422</name>
</gene>
<dbReference type="OrthoDB" id="1470350at2759"/>
<evidence type="ECO:0008006" key="9">
    <source>
        <dbReference type="Google" id="ProtNLM"/>
    </source>
</evidence>
<name>A0A9X0AP49_9HELO</name>
<comment type="cofactor">
    <cofactor evidence="1">
        <name>heme</name>
        <dbReference type="ChEBI" id="CHEBI:30413"/>
    </cofactor>
</comment>
<organism evidence="7 8">
    <name type="scientific">Sclerotinia nivalis</name>
    <dbReference type="NCBI Taxonomy" id="352851"/>
    <lineage>
        <taxon>Eukaryota</taxon>
        <taxon>Fungi</taxon>
        <taxon>Dikarya</taxon>
        <taxon>Ascomycota</taxon>
        <taxon>Pezizomycotina</taxon>
        <taxon>Leotiomycetes</taxon>
        <taxon>Helotiales</taxon>
        <taxon>Sclerotiniaceae</taxon>
        <taxon>Sclerotinia</taxon>
    </lineage>
</organism>
<evidence type="ECO:0000256" key="6">
    <source>
        <dbReference type="ARBA" id="ARBA00023033"/>
    </source>
</evidence>
<dbReference type="InterPro" id="IPR036396">
    <property type="entry name" value="Cyt_P450_sf"/>
</dbReference>
<evidence type="ECO:0000256" key="4">
    <source>
        <dbReference type="ARBA" id="ARBA00023002"/>
    </source>
</evidence>
<reference evidence="7" key="1">
    <citation type="submission" date="2022-11" db="EMBL/GenBank/DDBJ databases">
        <title>Genome Resource of Sclerotinia nivalis Strain SnTB1, a Plant Pathogen Isolated from American Ginseng.</title>
        <authorList>
            <person name="Fan S."/>
        </authorList>
    </citation>
    <scope>NUCLEOTIDE SEQUENCE</scope>
    <source>
        <strain evidence="7">SnTB1</strain>
    </source>
</reference>
<comment type="similarity">
    <text evidence="2">Belongs to the cytochrome P450 family.</text>
</comment>
<evidence type="ECO:0000313" key="8">
    <source>
        <dbReference type="Proteomes" id="UP001152300"/>
    </source>
</evidence>